<name>A0A4Z2GD75_9TELE</name>
<evidence type="ECO:0000313" key="1">
    <source>
        <dbReference type="EMBL" id="TNN51161.1"/>
    </source>
</evidence>
<protein>
    <submittedName>
        <fullName evidence="1">Uncharacterized protein</fullName>
    </submittedName>
</protein>
<sequence>MESWERERGVETRTSQLGHYSTHISGLSQKFAEAKCNSSITFPKGLVRTSDGDIRLSLRRLWM</sequence>
<reference evidence="1 2" key="1">
    <citation type="submission" date="2019-03" db="EMBL/GenBank/DDBJ databases">
        <title>First draft genome of Liparis tanakae, snailfish: a comprehensive survey of snailfish specific genes.</title>
        <authorList>
            <person name="Kim W."/>
            <person name="Song I."/>
            <person name="Jeong J.-H."/>
            <person name="Kim D."/>
            <person name="Kim S."/>
            <person name="Ryu S."/>
            <person name="Song J.Y."/>
            <person name="Lee S.K."/>
        </authorList>
    </citation>
    <scope>NUCLEOTIDE SEQUENCE [LARGE SCALE GENOMIC DNA]</scope>
    <source>
        <tissue evidence="1">Muscle</tissue>
    </source>
</reference>
<accession>A0A4Z2GD75</accession>
<dbReference type="Proteomes" id="UP000314294">
    <property type="component" value="Unassembled WGS sequence"/>
</dbReference>
<proteinExistence type="predicted"/>
<dbReference type="AlphaFoldDB" id="A0A4Z2GD75"/>
<dbReference type="EMBL" id="SRLO01000592">
    <property type="protein sequence ID" value="TNN51161.1"/>
    <property type="molecule type" value="Genomic_DNA"/>
</dbReference>
<evidence type="ECO:0000313" key="2">
    <source>
        <dbReference type="Proteomes" id="UP000314294"/>
    </source>
</evidence>
<keyword evidence="2" id="KW-1185">Reference proteome</keyword>
<comment type="caution">
    <text evidence="1">The sequence shown here is derived from an EMBL/GenBank/DDBJ whole genome shotgun (WGS) entry which is preliminary data.</text>
</comment>
<gene>
    <name evidence="1" type="ORF">EYF80_038631</name>
</gene>
<organism evidence="1 2">
    <name type="scientific">Liparis tanakae</name>
    <name type="common">Tanaka's snailfish</name>
    <dbReference type="NCBI Taxonomy" id="230148"/>
    <lineage>
        <taxon>Eukaryota</taxon>
        <taxon>Metazoa</taxon>
        <taxon>Chordata</taxon>
        <taxon>Craniata</taxon>
        <taxon>Vertebrata</taxon>
        <taxon>Euteleostomi</taxon>
        <taxon>Actinopterygii</taxon>
        <taxon>Neopterygii</taxon>
        <taxon>Teleostei</taxon>
        <taxon>Neoteleostei</taxon>
        <taxon>Acanthomorphata</taxon>
        <taxon>Eupercaria</taxon>
        <taxon>Perciformes</taxon>
        <taxon>Cottioidei</taxon>
        <taxon>Cottales</taxon>
        <taxon>Liparidae</taxon>
        <taxon>Liparis</taxon>
    </lineage>
</organism>